<reference evidence="5 6" key="1">
    <citation type="submission" date="2016-10" db="EMBL/GenBank/DDBJ databases">
        <authorList>
            <person name="Varghese N."/>
            <person name="Submissions S."/>
        </authorList>
    </citation>
    <scope>NUCLEOTIDE SEQUENCE [LARGE SCALE GENOMIC DNA]</scope>
    <source>
        <strain evidence="5 6">IBRC-M10081</strain>
    </source>
</reference>
<name>A0A662Z5G6_9STAP</name>
<dbReference type="PANTHER" id="PTHR43309:SF5">
    <property type="entry name" value="5-OXOPROLINASE SUBUNIT C"/>
    <property type="match status" value="1"/>
</dbReference>
<dbReference type="SUPFAM" id="SSF50891">
    <property type="entry name" value="Cyclophilin-like"/>
    <property type="match status" value="1"/>
</dbReference>
<dbReference type="RefSeq" id="WP_091476769.1">
    <property type="nucleotide sequence ID" value="NZ_FOIT01000008.1"/>
</dbReference>
<evidence type="ECO:0000313" key="5">
    <source>
        <dbReference type="EMBL" id="SEW19534.1"/>
    </source>
</evidence>
<proteinExistence type="predicted"/>
<keyword evidence="2" id="KW-0378">Hydrolase</keyword>
<dbReference type="Gene3D" id="2.40.100.10">
    <property type="entry name" value="Cyclophilin-like"/>
    <property type="match status" value="1"/>
</dbReference>
<dbReference type="AlphaFoldDB" id="A0A662Z5G6"/>
<dbReference type="OrthoDB" id="9782422at2"/>
<sequence>MTIIVNDGGLYSTIQDLGRYGYFEQGIPTSGALDFKSHILVNTILRNDPNCATLEMTYIGGKFTMKSSNYISVVGADMGFSINGIDMPIGKVIKCTTGDEISFGKAKEGMRAYLGIAGGFQTPSFLNSRSTHEKIGVGKPLKSGDEIYSECTHKPKENIHLKHIEEDKIIRIIKGEQFDYFNQDEIEKLLIQSFKISTESDRMGFRLEDISIKSEKGYDILSEPTILGSIQVPANGKPIVLMNERQTVGGYPKIGTVIKADIPKLVQLQPGEPFTFLLIELEEAQHHYKTLMHQLKNDELIENVKLAKHIDTDRINRHLEKNR</sequence>
<evidence type="ECO:0000259" key="4">
    <source>
        <dbReference type="SMART" id="SM00797"/>
    </source>
</evidence>
<evidence type="ECO:0000256" key="2">
    <source>
        <dbReference type="ARBA" id="ARBA00022801"/>
    </source>
</evidence>
<dbReference type="Proteomes" id="UP000243605">
    <property type="component" value="Unassembled WGS sequence"/>
</dbReference>
<dbReference type="InterPro" id="IPR003778">
    <property type="entry name" value="CT_A_B"/>
</dbReference>
<keyword evidence="1" id="KW-0547">Nucleotide-binding</keyword>
<organism evidence="5 6">
    <name type="scientific">Aliicoccus persicus</name>
    <dbReference type="NCBI Taxonomy" id="930138"/>
    <lineage>
        <taxon>Bacteria</taxon>
        <taxon>Bacillati</taxon>
        <taxon>Bacillota</taxon>
        <taxon>Bacilli</taxon>
        <taxon>Bacillales</taxon>
        <taxon>Staphylococcaceae</taxon>
        <taxon>Aliicoccus</taxon>
    </lineage>
</organism>
<dbReference type="SMART" id="SM00797">
    <property type="entry name" value="AHS2"/>
    <property type="match status" value="1"/>
</dbReference>
<accession>A0A662Z5G6</accession>
<evidence type="ECO:0000256" key="1">
    <source>
        <dbReference type="ARBA" id="ARBA00022741"/>
    </source>
</evidence>
<gene>
    <name evidence="5" type="ORF">SAMN05192557_2095</name>
</gene>
<dbReference type="InterPro" id="IPR029000">
    <property type="entry name" value="Cyclophilin-like_dom_sf"/>
</dbReference>
<dbReference type="InterPro" id="IPR052708">
    <property type="entry name" value="PxpC"/>
</dbReference>
<protein>
    <submittedName>
        <fullName evidence="5">Antagonist of KipI</fullName>
    </submittedName>
</protein>
<evidence type="ECO:0000256" key="3">
    <source>
        <dbReference type="ARBA" id="ARBA00022840"/>
    </source>
</evidence>
<dbReference type="Pfam" id="PF02626">
    <property type="entry name" value="CT_A_B"/>
    <property type="match status" value="1"/>
</dbReference>
<dbReference type="NCBIfam" id="TIGR00724">
    <property type="entry name" value="urea_amlyse_rel"/>
    <property type="match status" value="1"/>
</dbReference>
<dbReference type="EMBL" id="FOIT01000008">
    <property type="protein sequence ID" value="SEW19534.1"/>
    <property type="molecule type" value="Genomic_DNA"/>
</dbReference>
<dbReference type="GO" id="GO:0005524">
    <property type="term" value="F:ATP binding"/>
    <property type="evidence" value="ECO:0007669"/>
    <property type="project" value="UniProtKB-KW"/>
</dbReference>
<keyword evidence="3" id="KW-0067">ATP-binding</keyword>
<evidence type="ECO:0000313" key="6">
    <source>
        <dbReference type="Proteomes" id="UP000243605"/>
    </source>
</evidence>
<keyword evidence="6" id="KW-1185">Reference proteome</keyword>
<dbReference type="GO" id="GO:0016787">
    <property type="term" value="F:hydrolase activity"/>
    <property type="evidence" value="ECO:0007669"/>
    <property type="project" value="UniProtKB-KW"/>
</dbReference>
<dbReference type="PANTHER" id="PTHR43309">
    <property type="entry name" value="5-OXOPROLINASE SUBUNIT C"/>
    <property type="match status" value="1"/>
</dbReference>
<feature type="domain" description="Carboxyltransferase" evidence="4">
    <location>
        <begin position="24"/>
        <end position="294"/>
    </location>
</feature>